<keyword evidence="1" id="KW-1133">Transmembrane helix</keyword>
<reference evidence="2 3" key="1">
    <citation type="submission" date="2020-11" db="EMBL/GenBank/DDBJ databases">
        <authorList>
            <person name="Kim M.K."/>
        </authorList>
    </citation>
    <scope>NUCLEOTIDE SEQUENCE [LARGE SCALE GENOMIC DNA]</scope>
    <source>
        <strain evidence="2 3">BT662</strain>
    </source>
</reference>
<accession>A0ABS0I8I1</accession>
<feature type="transmembrane region" description="Helical" evidence="1">
    <location>
        <begin position="117"/>
        <end position="141"/>
    </location>
</feature>
<dbReference type="Proteomes" id="UP000618931">
    <property type="component" value="Unassembled WGS sequence"/>
</dbReference>
<evidence type="ECO:0000313" key="3">
    <source>
        <dbReference type="Proteomes" id="UP000618931"/>
    </source>
</evidence>
<proteinExistence type="predicted"/>
<dbReference type="PANTHER" id="PTHR39419:SF1">
    <property type="entry name" value="SLL0814 PROTEIN"/>
    <property type="match status" value="1"/>
</dbReference>
<sequence length="232" mass="26203">MVDYTEPLPAANTNRLRVAQGLVLLFHVTGFVGLAFSKDPDFYLRFTPLTLVLTALLLLAFQRERTASFWSFCVSVLVLGFAVEFVGVNSNGALFGHYTYGDTLGFKLFEKVSMGGYLLNGVPPMIGVNWLIMTYVCGMLARYLPLPELPRTVLAALLMVGFDMCVEPVAGRYDFWHWTANVIPLQNFRDWFIVACVLQMLFNRARFPKFNALVPLVYLTQLLFFFLLGALQ</sequence>
<dbReference type="RefSeq" id="WP_196294715.1">
    <property type="nucleotide sequence ID" value="NZ_JADQDM010000013.1"/>
</dbReference>
<gene>
    <name evidence="2" type="ORF">I2H31_19380</name>
</gene>
<feature type="transmembrane region" description="Helical" evidence="1">
    <location>
        <begin position="18"/>
        <end position="36"/>
    </location>
</feature>
<keyword evidence="3" id="KW-1185">Reference proteome</keyword>
<feature type="transmembrane region" description="Helical" evidence="1">
    <location>
        <begin position="210"/>
        <end position="231"/>
    </location>
</feature>
<feature type="transmembrane region" description="Helical" evidence="1">
    <location>
        <begin position="68"/>
        <end position="88"/>
    </location>
</feature>
<dbReference type="InterPro" id="IPR007354">
    <property type="entry name" value="CruF-like"/>
</dbReference>
<organism evidence="2 3">
    <name type="scientific">Hymenobacter ruricola</name>
    <dbReference type="NCBI Taxonomy" id="2791023"/>
    <lineage>
        <taxon>Bacteria</taxon>
        <taxon>Pseudomonadati</taxon>
        <taxon>Bacteroidota</taxon>
        <taxon>Cytophagia</taxon>
        <taxon>Cytophagales</taxon>
        <taxon>Hymenobacteraceae</taxon>
        <taxon>Hymenobacter</taxon>
    </lineage>
</organism>
<feature type="transmembrane region" description="Helical" evidence="1">
    <location>
        <begin position="42"/>
        <end position="61"/>
    </location>
</feature>
<name>A0ABS0I8I1_9BACT</name>
<keyword evidence="1" id="KW-0472">Membrane</keyword>
<dbReference type="Pfam" id="PF04240">
    <property type="entry name" value="Caroten_synth"/>
    <property type="match status" value="1"/>
</dbReference>
<comment type="caution">
    <text evidence="2">The sequence shown here is derived from an EMBL/GenBank/DDBJ whole genome shotgun (WGS) entry which is preliminary data.</text>
</comment>
<evidence type="ECO:0000313" key="2">
    <source>
        <dbReference type="EMBL" id="MBF9223276.1"/>
    </source>
</evidence>
<dbReference type="PANTHER" id="PTHR39419">
    <property type="entry name" value="SLL0814 PROTEIN"/>
    <property type="match status" value="1"/>
</dbReference>
<dbReference type="EMBL" id="JADQDM010000013">
    <property type="protein sequence ID" value="MBF9223276.1"/>
    <property type="molecule type" value="Genomic_DNA"/>
</dbReference>
<keyword evidence="1" id="KW-0812">Transmembrane</keyword>
<evidence type="ECO:0000256" key="1">
    <source>
        <dbReference type="SAM" id="Phobius"/>
    </source>
</evidence>
<protein>
    <submittedName>
        <fullName evidence="2">Carotenoid biosynthesis protein</fullName>
    </submittedName>
</protein>